<sequence>MGKKFNSVTLKFLFFFLGRIPEVVQDRANPWLGRSKLLFHSPVAKISLIYKRLDESRFRY</sequence>
<dbReference type="AlphaFoldDB" id="A0A9Q1CCF5"/>
<organism evidence="2 3">
    <name type="scientific">Holothuria leucospilota</name>
    <name type="common">Black long sea cucumber</name>
    <name type="synonym">Mertensiothuria leucospilota</name>
    <dbReference type="NCBI Taxonomy" id="206669"/>
    <lineage>
        <taxon>Eukaryota</taxon>
        <taxon>Metazoa</taxon>
        <taxon>Echinodermata</taxon>
        <taxon>Eleutherozoa</taxon>
        <taxon>Echinozoa</taxon>
        <taxon>Holothuroidea</taxon>
        <taxon>Aspidochirotacea</taxon>
        <taxon>Aspidochirotida</taxon>
        <taxon>Holothuriidae</taxon>
        <taxon>Holothuria</taxon>
    </lineage>
</organism>
<name>A0A9Q1CCF5_HOLLE</name>
<evidence type="ECO:0000256" key="1">
    <source>
        <dbReference type="SAM" id="SignalP"/>
    </source>
</evidence>
<evidence type="ECO:0000313" key="2">
    <source>
        <dbReference type="EMBL" id="KAJ8042776.1"/>
    </source>
</evidence>
<accession>A0A9Q1CCF5</accession>
<dbReference type="Proteomes" id="UP001152320">
    <property type="component" value="Chromosome 4"/>
</dbReference>
<keyword evidence="1" id="KW-0732">Signal</keyword>
<feature type="chain" id="PRO_5040266127" evidence="1">
    <location>
        <begin position="26"/>
        <end position="60"/>
    </location>
</feature>
<reference evidence="2" key="1">
    <citation type="submission" date="2021-10" db="EMBL/GenBank/DDBJ databases">
        <title>Tropical sea cucumber genome reveals ecological adaptation and Cuvierian tubules defense mechanism.</title>
        <authorList>
            <person name="Chen T."/>
        </authorList>
    </citation>
    <scope>NUCLEOTIDE SEQUENCE</scope>
    <source>
        <strain evidence="2">Nanhai2018</strain>
        <tissue evidence="2">Muscle</tissue>
    </source>
</reference>
<protein>
    <submittedName>
        <fullName evidence="2">Uncharacterized protein</fullName>
    </submittedName>
</protein>
<keyword evidence="3" id="KW-1185">Reference proteome</keyword>
<dbReference type="EMBL" id="JAIZAY010000004">
    <property type="protein sequence ID" value="KAJ8042776.1"/>
    <property type="molecule type" value="Genomic_DNA"/>
</dbReference>
<proteinExistence type="predicted"/>
<comment type="caution">
    <text evidence="2">The sequence shown here is derived from an EMBL/GenBank/DDBJ whole genome shotgun (WGS) entry which is preliminary data.</text>
</comment>
<feature type="signal peptide" evidence="1">
    <location>
        <begin position="1"/>
        <end position="25"/>
    </location>
</feature>
<gene>
    <name evidence="2" type="ORF">HOLleu_09632</name>
</gene>
<evidence type="ECO:0000313" key="3">
    <source>
        <dbReference type="Proteomes" id="UP001152320"/>
    </source>
</evidence>